<reference evidence="2 3" key="1">
    <citation type="submission" date="2023-07" db="EMBL/GenBank/DDBJ databases">
        <title>Comparative genomics of wheat-associated soil bacteria to identify genetic determinants of phenazine resistance.</title>
        <authorList>
            <person name="Mouncey N."/>
        </authorList>
    </citation>
    <scope>NUCLEOTIDE SEQUENCE [LARGE SCALE GENOMIC DNA]</scope>
    <source>
        <strain evidence="2 3">W4I11</strain>
    </source>
</reference>
<gene>
    <name evidence="2" type="ORF">QFZ34_000539</name>
</gene>
<proteinExistence type="predicted"/>
<feature type="compositionally biased region" description="Basic residues" evidence="1">
    <location>
        <begin position="88"/>
        <end position="97"/>
    </location>
</feature>
<keyword evidence="3" id="KW-1185">Reference proteome</keyword>
<protein>
    <submittedName>
        <fullName evidence="2">Uncharacterized protein</fullName>
    </submittedName>
</protein>
<sequence>MSFSNFRELGYTDIHEQILSEAYRLASHSLNRHPQNHEHGERMAQTIIDFYYRGIRDPGVLSTLAANREKALEIKAAKLARRTERLARIGRRKGRSRKQQEHRAE</sequence>
<dbReference type="RefSeq" id="WP_307276497.1">
    <property type="nucleotide sequence ID" value="NZ_JAUSZT010000002.1"/>
</dbReference>
<dbReference type="Proteomes" id="UP001237780">
    <property type="component" value="Unassembled WGS sequence"/>
</dbReference>
<feature type="region of interest" description="Disordered" evidence="1">
    <location>
        <begin position="85"/>
        <end position="105"/>
    </location>
</feature>
<evidence type="ECO:0000313" key="3">
    <source>
        <dbReference type="Proteomes" id="UP001237780"/>
    </source>
</evidence>
<dbReference type="EMBL" id="JAUSZT010000002">
    <property type="protein sequence ID" value="MDQ0995362.1"/>
    <property type="molecule type" value="Genomic_DNA"/>
</dbReference>
<organism evidence="2 3">
    <name type="scientific">Phyllobacterium ifriqiyense</name>
    <dbReference type="NCBI Taxonomy" id="314238"/>
    <lineage>
        <taxon>Bacteria</taxon>
        <taxon>Pseudomonadati</taxon>
        <taxon>Pseudomonadota</taxon>
        <taxon>Alphaproteobacteria</taxon>
        <taxon>Hyphomicrobiales</taxon>
        <taxon>Phyllobacteriaceae</taxon>
        <taxon>Phyllobacterium</taxon>
    </lineage>
</organism>
<comment type="caution">
    <text evidence="2">The sequence shown here is derived from an EMBL/GenBank/DDBJ whole genome shotgun (WGS) entry which is preliminary data.</text>
</comment>
<name>A0ABU0S3N1_9HYPH</name>
<accession>A0ABU0S3N1</accession>
<evidence type="ECO:0000313" key="2">
    <source>
        <dbReference type="EMBL" id="MDQ0995362.1"/>
    </source>
</evidence>
<evidence type="ECO:0000256" key="1">
    <source>
        <dbReference type="SAM" id="MobiDB-lite"/>
    </source>
</evidence>